<dbReference type="RefSeq" id="WP_269422086.1">
    <property type="nucleotide sequence ID" value="NZ_JAPWGY010000001.1"/>
</dbReference>
<evidence type="ECO:0008006" key="3">
    <source>
        <dbReference type="Google" id="ProtNLM"/>
    </source>
</evidence>
<comment type="caution">
    <text evidence="1">The sequence shown here is derived from an EMBL/GenBank/DDBJ whole genome shotgun (WGS) entry which is preliminary data.</text>
</comment>
<gene>
    <name evidence="1" type="ORF">O4H49_03810</name>
</gene>
<reference evidence="1" key="1">
    <citation type="submission" date="2022-12" db="EMBL/GenBank/DDBJ databases">
        <title>Bacterial isolates from different developmental stages of Nematostella vectensis.</title>
        <authorList>
            <person name="Fraune S."/>
        </authorList>
    </citation>
    <scope>NUCLEOTIDE SEQUENCE</scope>
    <source>
        <strain evidence="1">G21630-S1</strain>
    </source>
</reference>
<protein>
    <recommendedName>
        <fullName evidence="3">Lipoprotein</fullName>
    </recommendedName>
</protein>
<proteinExistence type="predicted"/>
<keyword evidence="2" id="KW-1185">Reference proteome</keyword>
<evidence type="ECO:0000313" key="2">
    <source>
        <dbReference type="Proteomes" id="UP001069802"/>
    </source>
</evidence>
<name>A0ABT4LFL8_9PROT</name>
<dbReference type="Proteomes" id="UP001069802">
    <property type="component" value="Unassembled WGS sequence"/>
</dbReference>
<dbReference type="EMBL" id="JAPWGY010000001">
    <property type="protein sequence ID" value="MCZ4279889.1"/>
    <property type="molecule type" value="Genomic_DNA"/>
</dbReference>
<organism evidence="1 2">
    <name type="scientific">Kiloniella laminariae</name>
    <dbReference type="NCBI Taxonomy" id="454162"/>
    <lineage>
        <taxon>Bacteria</taxon>
        <taxon>Pseudomonadati</taxon>
        <taxon>Pseudomonadota</taxon>
        <taxon>Alphaproteobacteria</taxon>
        <taxon>Rhodospirillales</taxon>
        <taxon>Kiloniellaceae</taxon>
        <taxon>Kiloniella</taxon>
    </lineage>
</organism>
<evidence type="ECO:0000313" key="1">
    <source>
        <dbReference type="EMBL" id="MCZ4279889.1"/>
    </source>
</evidence>
<dbReference type="PROSITE" id="PS51257">
    <property type="entry name" value="PROKAR_LIPOPROTEIN"/>
    <property type="match status" value="1"/>
</dbReference>
<accession>A0ABT4LFL8</accession>
<sequence length="205" mass="22562">MNKFGKTGQIILLLCTGLLLSGCKTTDPAASKDAPVSFSRSDTYGASQEAIIVAALFDQDASSDPAVDRFYDYFKSKGQPGQECIRATDRRRCELDAYAGAMEDLWKCAMPTATVAAVMTVGTLSVTKYSKIRRLSHGLAGYTELLTRIIKQYQADPVDKEKLESLRRTYAAKASQQNFVEQIQATKKCMIYDQNLTSFIGKGPL</sequence>